<dbReference type="RefSeq" id="WP_212697951.1">
    <property type="nucleotide sequence ID" value="NZ_CP058649.1"/>
</dbReference>
<evidence type="ECO:0000256" key="3">
    <source>
        <dbReference type="ARBA" id="ARBA00023125"/>
    </source>
</evidence>
<dbReference type="Proteomes" id="UP000683246">
    <property type="component" value="Chromosome"/>
</dbReference>
<feature type="modified residue" description="4-aspartylphosphate" evidence="6">
    <location>
        <position position="64"/>
    </location>
</feature>
<keyword evidence="3" id="KW-0238">DNA-binding</keyword>
<name>A0A8J8MIW2_9FIRM</name>
<evidence type="ECO:0000256" key="4">
    <source>
        <dbReference type="ARBA" id="ARBA00023163"/>
    </source>
</evidence>
<dbReference type="InterPro" id="IPR018062">
    <property type="entry name" value="HTH_AraC-typ_CS"/>
</dbReference>
<comment type="function">
    <text evidence="5">May play the central regulatory role in sporulation. It may be an element of the effector pathway responsible for the activation of sporulation genes in response to nutritional stress. Spo0A may act in concert with spo0H (a sigma factor) to control the expression of some genes that are critical to the sporulation process.</text>
</comment>
<protein>
    <recommendedName>
        <fullName evidence="1">Stage 0 sporulation protein A homolog</fullName>
    </recommendedName>
</protein>
<dbReference type="InterPro" id="IPR018060">
    <property type="entry name" value="HTH_AraC"/>
</dbReference>
<evidence type="ECO:0000256" key="2">
    <source>
        <dbReference type="ARBA" id="ARBA00023015"/>
    </source>
</evidence>
<dbReference type="PANTHER" id="PTHR43280:SF10">
    <property type="entry name" value="REGULATORY PROTEIN POCR"/>
    <property type="match status" value="1"/>
</dbReference>
<evidence type="ECO:0000256" key="5">
    <source>
        <dbReference type="ARBA" id="ARBA00024867"/>
    </source>
</evidence>
<dbReference type="PROSITE" id="PS50110">
    <property type="entry name" value="RESPONSE_REGULATORY"/>
    <property type="match status" value="1"/>
</dbReference>
<organism evidence="9 10">
    <name type="scientific">Vallitalea pronyensis</name>
    <dbReference type="NCBI Taxonomy" id="1348613"/>
    <lineage>
        <taxon>Bacteria</taxon>
        <taxon>Bacillati</taxon>
        <taxon>Bacillota</taxon>
        <taxon>Clostridia</taxon>
        <taxon>Lachnospirales</taxon>
        <taxon>Vallitaleaceae</taxon>
        <taxon>Vallitalea</taxon>
    </lineage>
</organism>
<keyword evidence="4" id="KW-0804">Transcription</keyword>
<reference evidence="9" key="1">
    <citation type="submission" date="2020-07" db="EMBL/GenBank/DDBJ databases">
        <title>Vallitalea pronyensis genome.</title>
        <authorList>
            <person name="Postec A."/>
        </authorList>
    </citation>
    <scope>NUCLEOTIDE SEQUENCE</scope>
    <source>
        <strain evidence="9">FatNI3</strain>
    </source>
</reference>
<dbReference type="InterPro" id="IPR001789">
    <property type="entry name" value="Sig_transdc_resp-reg_receiver"/>
</dbReference>
<dbReference type="SMART" id="SM00448">
    <property type="entry name" value="REC"/>
    <property type="match status" value="1"/>
</dbReference>
<feature type="domain" description="HTH araC/xylS-type" evidence="7">
    <location>
        <begin position="438"/>
        <end position="536"/>
    </location>
</feature>
<accession>A0A8J8MIW2</accession>
<evidence type="ECO:0000256" key="6">
    <source>
        <dbReference type="PROSITE-ProRule" id="PRU00169"/>
    </source>
</evidence>
<gene>
    <name evidence="9" type="ORF">HZI73_09185</name>
</gene>
<keyword evidence="10" id="KW-1185">Reference proteome</keyword>
<sequence>MNKSQKELMMNKVMIVDDEPLTRYALRKIISQHIDGLEVIAEAENGKEAIEKAKTCLPELIFMDIKMPGLNGIEASEKLLMDLPHLHIIILTAYDHFDYIQKALEIGIEGYLLKPISKETTVKKIKAIIQRIQLLEKQENARKTLEKNIDSVVRMMEKDFVDQIVQKDCHEDMMKQYMDFLGYPMVHGYFMCIAFDEPTENIYNSSIIRERNIKKIVNGIQKYMPFMTKFIIGSPLGNCIVVFLYSEDLTVYEQQAESHMIANHVIHKLELVEKITVKIGIGHAYKEPHKFRDSFFEAYHTIQYMKPHEYVLHAYDLDVIPEAVSYPYPQKNIQVLKEKIQLGSLESYTLAHNLSKEICQSGMDITLLKEYVIQYCYDIRHLMCETFHDLHGLRSDFVSQLLNSTSIHEMNTIVDVQLDLILHKLLDETEDSNQKMTKTIYDYVNLHYKQNISLDGLAEALNKSSQYTSKLFKDIFKANFVDYITGKRMDEAKDLLNTTHLRIKEIAYQVGYEDSNYFCRLFKKKFGITPKEYRKQRSRVE</sequence>
<dbReference type="PROSITE" id="PS00041">
    <property type="entry name" value="HTH_ARAC_FAMILY_1"/>
    <property type="match status" value="1"/>
</dbReference>
<dbReference type="CDD" id="cd17536">
    <property type="entry name" value="REC_YesN-like"/>
    <property type="match status" value="1"/>
</dbReference>
<dbReference type="InterPro" id="IPR020449">
    <property type="entry name" value="Tscrpt_reg_AraC-type_HTH"/>
</dbReference>
<dbReference type="Gene3D" id="1.10.10.60">
    <property type="entry name" value="Homeodomain-like"/>
    <property type="match status" value="2"/>
</dbReference>
<dbReference type="PANTHER" id="PTHR43280">
    <property type="entry name" value="ARAC-FAMILY TRANSCRIPTIONAL REGULATOR"/>
    <property type="match status" value="1"/>
</dbReference>
<evidence type="ECO:0000313" key="10">
    <source>
        <dbReference type="Proteomes" id="UP000683246"/>
    </source>
</evidence>
<dbReference type="Pfam" id="PF00072">
    <property type="entry name" value="Response_reg"/>
    <property type="match status" value="1"/>
</dbReference>
<dbReference type="Gene3D" id="3.40.50.2300">
    <property type="match status" value="1"/>
</dbReference>
<dbReference type="SUPFAM" id="SSF46689">
    <property type="entry name" value="Homeodomain-like"/>
    <property type="match status" value="1"/>
</dbReference>
<feature type="domain" description="Response regulatory" evidence="8">
    <location>
        <begin position="12"/>
        <end position="129"/>
    </location>
</feature>
<dbReference type="InterPro" id="IPR011006">
    <property type="entry name" value="CheY-like_superfamily"/>
</dbReference>
<evidence type="ECO:0000256" key="1">
    <source>
        <dbReference type="ARBA" id="ARBA00018672"/>
    </source>
</evidence>
<keyword evidence="6" id="KW-0597">Phosphoprotein</keyword>
<keyword evidence="2" id="KW-0805">Transcription regulation</keyword>
<evidence type="ECO:0000313" key="9">
    <source>
        <dbReference type="EMBL" id="QUI22464.1"/>
    </source>
</evidence>
<dbReference type="GO" id="GO:0000160">
    <property type="term" value="P:phosphorelay signal transduction system"/>
    <property type="evidence" value="ECO:0007669"/>
    <property type="project" value="InterPro"/>
</dbReference>
<dbReference type="PRINTS" id="PR00032">
    <property type="entry name" value="HTHARAC"/>
</dbReference>
<dbReference type="InterPro" id="IPR009057">
    <property type="entry name" value="Homeodomain-like_sf"/>
</dbReference>
<proteinExistence type="predicted"/>
<dbReference type="SMART" id="SM00342">
    <property type="entry name" value="HTH_ARAC"/>
    <property type="match status" value="1"/>
</dbReference>
<dbReference type="EMBL" id="CP058649">
    <property type="protein sequence ID" value="QUI22464.1"/>
    <property type="molecule type" value="Genomic_DNA"/>
</dbReference>
<evidence type="ECO:0000259" key="8">
    <source>
        <dbReference type="PROSITE" id="PS50110"/>
    </source>
</evidence>
<evidence type="ECO:0000259" key="7">
    <source>
        <dbReference type="PROSITE" id="PS01124"/>
    </source>
</evidence>
<dbReference type="KEGG" id="vpy:HZI73_09185"/>
<dbReference type="GO" id="GO:0003700">
    <property type="term" value="F:DNA-binding transcription factor activity"/>
    <property type="evidence" value="ECO:0007669"/>
    <property type="project" value="InterPro"/>
</dbReference>
<dbReference type="SUPFAM" id="SSF52172">
    <property type="entry name" value="CheY-like"/>
    <property type="match status" value="1"/>
</dbReference>
<dbReference type="PROSITE" id="PS01124">
    <property type="entry name" value="HTH_ARAC_FAMILY_2"/>
    <property type="match status" value="1"/>
</dbReference>
<dbReference type="GO" id="GO:0043565">
    <property type="term" value="F:sequence-specific DNA binding"/>
    <property type="evidence" value="ECO:0007669"/>
    <property type="project" value="InterPro"/>
</dbReference>
<dbReference type="AlphaFoldDB" id="A0A8J8MIW2"/>
<dbReference type="Pfam" id="PF12833">
    <property type="entry name" value="HTH_18"/>
    <property type="match status" value="1"/>
</dbReference>